<evidence type="ECO:0000313" key="3">
    <source>
        <dbReference type="Proteomes" id="UP000724874"/>
    </source>
</evidence>
<organism evidence="2 3">
    <name type="scientific">Gymnopilus junonius</name>
    <name type="common">Spectacular rustgill mushroom</name>
    <name type="synonym">Gymnopilus spectabilis subsp. junonius</name>
    <dbReference type="NCBI Taxonomy" id="109634"/>
    <lineage>
        <taxon>Eukaryota</taxon>
        <taxon>Fungi</taxon>
        <taxon>Dikarya</taxon>
        <taxon>Basidiomycota</taxon>
        <taxon>Agaricomycotina</taxon>
        <taxon>Agaricomycetes</taxon>
        <taxon>Agaricomycetidae</taxon>
        <taxon>Agaricales</taxon>
        <taxon>Agaricineae</taxon>
        <taxon>Hymenogastraceae</taxon>
        <taxon>Gymnopilus</taxon>
    </lineage>
</organism>
<protein>
    <recommendedName>
        <fullName evidence="4">Secreted protein</fullName>
    </recommendedName>
</protein>
<feature type="chain" id="PRO_5040128490" description="Secreted protein" evidence="1">
    <location>
        <begin position="24"/>
        <end position="91"/>
    </location>
</feature>
<gene>
    <name evidence="2" type="ORF">CPB84DRAFT_1764065</name>
</gene>
<dbReference type="Proteomes" id="UP000724874">
    <property type="component" value="Unassembled WGS sequence"/>
</dbReference>
<accession>A0A9P5NZK4</accession>
<proteinExistence type="predicted"/>
<evidence type="ECO:0000313" key="2">
    <source>
        <dbReference type="EMBL" id="KAF8910585.1"/>
    </source>
</evidence>
<sequence length="91" mass="10225">MFSDLVRLILAPWLVAGIPATFGIRKSVHQQFSAPDSLPSGWFTSSLFVLAFPDPCAYRKSRNNLLHLRAGYSNLRTAPKRPYNGYICILL</sequence>
<reference evidence="2" key="1">
    <citation type="submission" date="2020-11" db="EMBL/GenBank/DDBJ databases">
        <authorList>
            <consortium name="DOE Joint Genome Institute"/>
            <person name="Ahrendt S."/>
            <person name="Riley R."/>
            <person name="Andreopoulos W."/>
            <person name="LaButti K."/>
            <person name="Pangilinan J."/>
            <person name="Ruiz-duenas F.J."/>
            <person name="Barrasa J.M."/>
            <person name="Sanchez-Garcia M."/>
            <person name="Camarero S."/>
            <person name="Miyauchi S."/>
            <person name="Serrano A."/>
            <person name="Linde D."/>
            <person name="Babiker R."/>
            <person name="Drula E."/>
            <person name="Ayuso-Fernandez I."/>
            <person name="Pacheco R."/>
            <person name="Padilla G."/>
            <person name="Ferreira P."/>
            <person name="Barriuso J."/>
            <person name="Kellner H."/>
            <person name="Castanera R."/>
            <person name="Alfaro M."/>
            <person name="Ramirez L."/>
            <person name="Pisabarro A.G."/>
            <person name="Kuo A."/>
            <person name="Tritt A."/>
            <person name="Lipzen A."/>
            <person name="He G."/>
            <person name="Yan M."/>
            <person name="Ng V."/>
            <person name="Cullen D."/>
            <person name="Martin F."/>
            <person name="Rosso M.-N."/>
            <person name="Henrissat B."/>
            <person name="Hibbett D."/>
            <person name="Martinez A.T."/>
            <person name="Grigoriev I.V."/>
        </authorList>
    </citation>
    <scope>NUCLEOTIDE SEQUENCE</scope>
    <source>
        <strain evidence="2">AH 44721</strain>
    </source>
</reference>
<feature type="signal peptide" evidence="1">
    <location>
        <begin position="1"/>
        <end position="23"/>
    </location>
</feature>
<name>A0A9P5NZK4_GYMJU</name>
<evidence type="ECO:0000256" key="1">
    <source>
        <dbReference type="SAM" id="SignalP"/>
    </source>
</evidence>
<keyword evidence="1" id="KW-0732">Signal</keyword>
<dbReference type="EMBL" id="JADNYJ010000006">
    <property type="protein sequence ID" value="KAF8910585.1"/>
    <property type="molecule type" value="Genomic_DNA"/>
</dbReference>
<evidence type="ECO:0008006" key="4">
    <source>
        <dbReference type="Google" id="ProtNLM"/>
    </source>
</evidence>
<keyword evidence="3" id="KW-1185">Reference proteome</keyword>
<dbReference type="AlphaFoldDB" id="A0A9P5NZK4"/>
<comment type="caution">
    <text evidence="2">The sequence shown here is derived from an EMBL/GenBank/DDBJ whole genome shotgun (WGS) entry which is preliminary data.</text>
</comment>